<keyword evidence="3" id="KW-0808">Transferase</keyword>
<dbReference type="EC" id="2.3.1.-" evidence="3"/>
<dbReference type="Gene3D" id="3.60.110.10">
    <property type="entry name" value="Carbon-nitrogen hydrolase"/>
    <property type="match status" value="1"/>
</dbReference>
<dbReference type="SUPFAM" id="SSF56317">
    <property type="entry name" value="Carbon-nitrogen hydrolase"/>
    <property type="match status" value="1"/>
</dbReference>
<dbReference type="Gene3D" id="3.40.630.30">
    <property type="match status" value="1"/>
</dbReference>
<keyword evidence="4" id="KW-1185">Reference proteome</keyword>
<dbReference type="InterPro" id="IPR016181">
    <property type="entry name" value="Acyl_CoA_acyltransferase"/>
</dbReference>
<dbReference type="Pfam" id="PF00583">
    <property type="entry name" value="Acetyltransf_1"/>
    <property type="match status" value="1"/>
</dbReference>
<keyword evidence="3" id="KW-0012">Acyltransferase</keyword>
<protein>
    <submittedName>
        <fullName evidence="3">GNAT family N-acetyltransferase</fullName>
        <ecNumber evidence="3">2.3.1.-</ecNumber>
    </submittedName>
</protein>
<dbReference type="GO" id="GO:0016746">
    <property type="term" value="F:acyltransferase activity"/>
    <property type="evidence" value="ECO:0007669"/>
    <property type="project" value="UniProtKB-KW"/>
</dbReference>
<dbReference type="CDD" id="cd04301">
    <property type="entry name" value="NAT_SF"/>
    <property type="match status" value="1"/>
</dbReference>
<dbReference type="SUPFAM" id="SSF55729">
    <property type="entry name" value="Acyl-CoA N-acyltransferases (Nat)"/>
    <property type="match status" value="1"/>
</dbReference>
<gene>
    <name evidence="3" type="ORF">RM532_11355</name>
</gene>
<feature type="domain" description="N-acetyltransferase" evidence="2">
    <location>
        <begin position="7"/>
        <end position="200"/>
    </location>
</feature>
<dbReference type="InterPro" id="IPR003010">
    <property type="entry name" value="C-N_Hydrolase"/>
</dbReference>
<dbReference type="EMBL" id="JAVRIB010000011">
    <property type="protein sequence ID" value="MDT0635549.1"/>
    <property type="molecule type" value="Genomic_DNA"/>
</dbReference>
<dbReference type="PROSITE" id="PS50263">
    <property type="entry name" value="CN_HYDROLASE"/>
    <property type="match status" value="1"/>
</dbReference>
<comment type="caution">
    <text evidence="3">The sequence shown here is derived from an EMBL/GenBank/DDBJ whole genome shotgun (WGS) entry which is preliminary data.</text>
</comment>
<dbReference type="Proteomes" id="UP001251857">
    <property type="component" value="Unassembled WGS sequence"/>
</dbReference>
<dbReference type="Pfam" id="PF00795">
    <property type="entry name" value="CN_hydrolase"/>
    <property type="match status" value="1"/>
</dbReference>
<evidence type="ECO:0000313" key="3">
    <source>
        <dbReference type="EMBL" id="MDT0635549.1"/>
    </source>
</evidence>
<evidence type="ECO:0000259" key="2">
    <source>
        <dbReference type="PROSITE" id="PS51186"/>
    </source>
</evidence>
<dbReference type="CDD" id="cd07574">
    <property type="entry name" value="nitrilase_Rim1_like"/>
    <property type="match status" value="1"/>
</dbReference>
<proteinExistence type="predicted"/>
<evidence type="ECO:0000259" key="1">
    <source>
        <dbReference type="PROSITE" id="PS50263"/>
    </source>
</evidence>
<dbReference type="PANTHER" id="PTHR23088">
    <property type="entry name" value="NITRILASE-RELATED"/>
    <property type="match status" value="1"/>
</dbReference>
<dbReference type="InterPro" id="IPR000182">
    <property type="entry name" value="GNAT_dom"/>
</dbReference>
<dbReference type="InterPro" id="IPR036526">
    <property type="entry name" value="C-N_Hydrolase_sf"/>
</dbReference>
<dbReference type="RefSeq" id="WP_311653447.1">
    <property type="nucleotide sequence ID" value="NZ_JAVRIB010000011.1"/>
</dbReference>
<dbReference type="PROSITE" id="PS51186">
    <property type="entry name" value="GNAT"/>
    <property type="match status" value="1"/>
</dbReference>
<organism evidence="3 4">
    <name type="scientific">Spectribacter hydrogenoxidans</name>
    <dbReference type="NCBI Taxonomy" id="3075608"/>
    <lineage>
        <taxon>Bacteria</taxon>
        <taxon>Pseudomonadati</taxon>
        <taxon>Pseudomonadota</taxon>
        <taxon>Gammaproteobacteria</taxon>
        <taxon>Salinisphaerales</taxon>
        <taxon>Salinisphaeraceae</taxon>
        <taxon>Spectribacter</taxon>
    </lineage>
</organism>
<feature type="domain" description="CN hydrolase" evidence="1">
    <location>
        <begin position="228"/>
        <end position="484"/>
    </location>
</feature>
<name>A0ABU3C1X4_9GAMM</name>
<dbReference type="PANTHER" id="PTHR23088:SF50">
    <property type="entry name" value="HYDROLASE YHCX"/>
    <property type="match status" value="1"/>
</dbReference>
<accession>A0ABU3C1X4</accession>
<evidence type="ECO:0000313" key="4">
    <source>
        <dbReference type="Proteomes" id="UP001251857"/>
    </source>
</evidence>
<reference evidence="3 4" key="1">
    <citation type="submission" date="2023-09" db="EMBL/GenBank/DDBJ databases">
        <authorList>
            <person name="Rey-Velasco X."/>
        </authorList>
    </citation>
    <scope>NUCLEOTIDE SEQUENCE [LARGE SCALE GENOMIC DNA]</scope>
    <source>
        <strain evidence="3 4">W335</strain>
    </source>
</reference>
<sequence length="519" mass="59006">MSQSSRMIVRAAAIADLSAIRTVTTKAYPGMAAYTRDELRGQINNFPEGQLVAEYEGKVVGYCATLCLPEEQVLAPHTWAEITGNGYGSTHDSDGDYLYGYEVCVDPDFRGMRIAQRLYRERFALCRKLGLKGVVFGGRLPGLRRRFKRAGGAQQYVDNVVARQWRDAVLTFQLNNGFEVLGLLPDYMPDDKPSMGYAAHLIWRNPEHENRQPVPGDSHVHLQMPVTVRVATVQYLQRQISSLDEFRQIATYFVREVADNRCDFVVFPELFTVQLLSIDNEELEHREAIQQLADYEVPFREIMQDLAVRYNINIIAGSHPTWVGDQLQNVGYIYLRDGSEYRQPKIHPTPGERYWWNIRGGDSLNAIETDCGPIGVLVCYDSEFPELARHLTNQGINLLFVPFSTEDRSGYLRVRYCSHARAVENQIYVATAGNVGNLPRIHAMDIHYAQSAIITPCDFPFARDGVAADTTPNVEMVAIADLRLDILRDSRTSGTVQNLLDRRHDLYRVQWKPPRSRLK</sequence>